<protein>
    <submittedName>
        <fullName evidence="1">Transposase</fullName>
    </submittedName>
</protein>
<dbReference type="Pfam" id="PF01527">
    <property type="entry name" value="HTH_Tnp_1"/>
    <property type="match status" value="1"/>
</dbReference>
<organism evidence="1 2">
    <name type="scientific">Ensifer adhaerens</name>
    <name type="common">Sinorhizobium morelense</name>
    <dbReference type="NCBI Taxonomy" id="106592"/>
    <lineage>
        <taxon>Bacteria</taxon>
        <taxon>Pseudomonadati</taxon>
        <taxon>Pseudomonadota</taxon>
        <taxon>Alphaproteobacteria</taxon>
        <taxon>Hyphomicrobiales</taxon>
        <taxon>Rhizobiaceae</taxon>
        <taxon>Sinorhizobium/Ensifer group</taxon>
        <taxon>Ensifer</taxon>
    </lineage>
</organism>
<dbReference type="EMBL" id="LGAP01000011">
    <property type="protein sequence ID" value="KOF17367.1"/>
    <property type="molecule type" value="Genomic_DNA"/>
</dbReference>
<proteinExistence type="predicted"/>
<dbReference type="InterPro" id="IPR002514">
    <property type="entry name" value="Transposase_8"/>
</dbReference>
<dbReference type="PATRIC" id="fig|106592.7.peg.1323"/>
<accession>A0A0L8BRL6</accession>
<evidence type="ECO:0000313" key="2">
    <source>
        <dbReference type="Proteomes" id="UP000037425"/>
    </source>
</evidence>
<comment type="caution">
    <text evidence="1">The sequence shown here is derived from an EMBL/GenBank/DDBJ whole genome shotgun (WGS) entry which is preliminary data.</text>
</comment>
<dbReference type="GO" id="GO:0043565">
    <property type="term" value="F:sequence-specific DNA binding"/>
    <property type="evidence" value="ECO:0007669"/>
    <property type="project" value="InterPro"/>
</dbReference>
<dbReference type="GO" id="GO:0004803">
    <property type="term" value="F:transposase activity"/>
    <property type="evidence" value="ECO:0007669"/>
    <property type="project" value="InterPro"/>
</dbReference>
<reference evidence="2" key="1">
    <citation type="submission" date="2015-07" db="EMBL/GenBank/DDBJ databases">
        <title>Whole genome sequence of an Ensifer adhaerens strain isolated from a cave pool in the Wind Cave National Park.</title>
        <authorList>
            <person name="Eng W.W.H."/>
            <person name="Gan H.M."/>
            <person name="Barton H.A."/>
            <person name="Savka M.A."/>
        </authorList>
    </citation>
    <scope>NUCLEOTIDE SEQUENCE [LARGE SCALE GENOMIC DNA]</scope>
    <source>
        <strain evidence="2">SD006</strain>
    </source>
</reference>
<dbReference type="InterPro" id="IPR010921">
    <property type="entry name" value="Trp_repressor/repl_initiator"/>
</dbReference>
<sequence>MSRRPRRNHSPAFKAKVALAAIRGEQTLVELSQQFDVHANQIKQWKDQLLEGATGVFGDEAKAEPAAPTVDVKTLHAKIGELTLENDFLSGALGKAGLLSGKK</sequence>
<evidence type="ECO:0000313" key="1">
    <source>
        <dbReference type="EMBL" id="KOF17367.1"/>
    </source>
</evidence>
<dbReference type="SUPFAM" id="SSF48295">
    <property type="entry name" value="TrpR-like"/>
    <property type="match status" value="1"/>
</dbReference>
<name>A0A0L8BRL6_ENSAD</name>
<dbReference type="GO" id="GO:0006313">
    <property type="term" value="P:DNA transposition"/>
    <property type="evidence" value="ECO:0007669"/>
    <property type="project" value="InterPro"/>
</dbReference>
<dbReference type="AlphaFoldDB" id="A0A0L8BRL6"/>
<gene>
    <name evidence="1" type="ORF">AC244_17695</name>
</gene>
<dbReference type="Proteomes" id="UP000037425">
    <property type="component" value="Unassembled WGS sequence"/>
</dbReference>